<sequence>MANSRIFKLLQTSFVLPAASGYDTACQLHVIAWDWRRSKLPLHLVVAIEPSIT</sequence>
<protein>
    <submittedName>
        <fullName evidence="2">Uncharacterized protein</fullName>
    </submittedName>
</protein>
<evidence type="ECO:0000313" key="2">
    <source>
        <dbReference type="EMBL" id="MPC69580.1"/>
    </source>
</evidence>
<proteinExistence type="predicted"/>
<evidence type="ECO:0000256" key="1">
    <source>
        <dbReference type="SAM" id="SignalP"/>
    </source>
</evidence>
<comment type="caution">
    <text evidence="2">The sequence shown here is derived from an EMBL/GenBank/DDBJ whole genome shotgun (WGS) entry which is preliminary data.</text>
</comment>
<keyword evidence="1" id="KW-0732">Signal</keyword>
<reference evidence="2 3" key="1">
    <citation type="submission" date="2019-05" db="EMBL/GenBank/DDBJ databases">
        <title>Another draft genome of Portunus trituberculatus and its Hox gene families provides insights of decapod evolution.</title>
        <authorList>
            <person name="Jeong J.-H."/>
            <person name="Song I."/>
            <person name="Kim S."/>
            <person name="Choi T."/>
            <person name="Kim D."/>
            <person name="Ryu S."/>
            <person name="Kim W."/>
        </authorList>
    </citation>
    <scope>NUCLEOTIDE SEQUENCE [LARGE SCALE GENOMIC DNA]</scope>
    <source>
        <tissue evidence="2">Muscle</tissue>
    </source>
</reference>
<accession>A0A5B7HBH3</accession>
<feature type="chain" id="PRO_5022809336" evidence="1">
    <location>
        <begin position="22"/>
        <end position="53"/>
    </location>
</feature>
<gene>
    <name evidence="2" type="ORF">E2C01_063809</name>
</gene>
<dbReference type="AlphaFoldDB" id="A0A5B7HBH3"/>
<evidence type="ECO:0000313" key="3">
    <source>
        <dbReference type="Proteomes" id="UP000324222"/>
    </source>
</evidence>
<dbReference type="EMBL" id="VSRR010029660">
    <property type="protein sequence ID" value="MPC69580.1"/>
    <property type="molecule type" value="Genomic_DNA"/>
</dbReference>
<feature type="signal peptide" evidence="1">
    <location>
        <begin position="1"/>
        <end position="21"/>
    </location>
</feature>
<name>A0A5B7HBH3_PORTR</name>
<organism evidence="2 3">
    <name type="scientific">Portunus trituberculatus</name>
    <name type="common">Swimming crab</name>
    <name type="synonym">Neptunus trituberculatus</name>
    <dbReference type="NCBI Taxonomy" id="210409"/>
    <lineage>
        <taxon>Eukaryota</taxon>
        <taxon>Metazoa</taxon>
        <taxon>Ecdysozoa</taxon>
        <taxon>Arthropoda</taxon>
        <taxon>Crustacea</taxon>
        <taxon>Multicrustacea</taxon>
        <taxon>Malacostraca</taxon>
        <taxon>Eumalacostraca</taxon>
        <taxon>Eucarida</taxon>
        <taxon>Decapoda</taxon>
        <taxon>Pleocyemata</taxon>
        <taxon>Brachyura</taxon>
        <taxon>Eubrachyura</taxon>
        <taxon>Portunoidea</taxon>
        <taxon>Portunidae</taxon>
        <taxon>Portuninae</taxon>
        <taxon>Portunus</taxon>
    </lineage>
</organism>
<dbReference type="Proteomes" id="UP000324222">
    <property type="component" value="Unassembled WGS sequence"/>
</dbReference>
<keyword evidence="3" id="KW-1185">Reference proteome</keyword>